<keyword evidence="2" id="KW-0143">Chaperone</keyword>
<dbReference type="EMBL" id="PKPP01001959">
    <property type="protein sequence ID" value="PWA78637.1"/>
    <property type="molecule type" value="Genomic_DNA"/>
</dbReference>
<dbReference type="PROSITE" id="PS50072">
    <property type="entry name" value="CSA_PPIASE_2"/>
    <property type="match status" value="1"/>
</dbReference>
<proteinExistence type="predicted"/>
<dbReference type="GO" id="GO:0006457">
    <property type="term" value="P:protein folding"/>
    <property type="evidence" value="ECO:0007669"/>
    <property type="project" value="InterPro"/>
</dbReference>
<dbReference type="InterPro" id="IPR020892">
    <property type="entry name" value="Cyclophilin-type_PPIase_CS"/>
</dbReference>
<dbReference type="PRINTS" id="PR00153">
    <property type="entry name" value="CSAPPISMRASE"/>
</dbReference>
<dbReference type="GO" id="GO:0003755">
    <property type="term" value="F:peptidyl-prolyl cis-trans isomerase activity"/>
    <property type="evidence" value="ECO:0007669"/>
    <property type="project" value="InterPro"/>
</dbReference>
<dbReference type="GO" id="GO:0071013">
    <property type="term" value="C:catalytic step 2 spliceosome"/>
    <property type="evidence" value="ECO:0007669"/>
    <property type="project" value="TreeGrafter"/>
</dbReference>
<dbReference type="InterPro" id="IPR029000">
    <property type="entry name" value="Cyclophilin-like_dom_sf"/>
</dbReference>
<sequence length="349" mass="39131">MSSIYVSEPPTKGKVILQTNYGPLDIELWPKEAPKAVRNFVQLCVDGYYDGTIFHRIIKSFMVQGGDPTGTGTGGQSIYGGTFGDEFHSRLRFNHRGLVACANSNAPNTNGSQFFITLDRCDWLDKKHTIFGKVTGDSLYNLLNLGEIETDKDDRPLDSPPKILSVEVLWNPFDDVFPRAVPAKSLPSTTTETNNKDTKQKPKKKLNLLSFGEEAEEEEKELAAVKIKIRSSHDVLNDPRLLKTEIAEEKSNPAEDKAKKDLQMSVRGALTSKKEELPKESDADVSDDDEASFDVRMRLQILNKKKELGDVPSKRKEHKESSMPRSREKSPPSLLNCIMDSQCSIWIKT</sequence>
<evidence type="ECO:0000256" key="1">
    <source>
        <dbReference type="ARBA" id="ARBA00004123"/>
    </source>
</evidence>
<feature type="compositionally biased region" description="Basic and acidic residues" evidence="4">
    <location>
        <begin position="272"/>
        <end position="282"/>
    </location>
</feature>
<reference evidence="6 7" key="1">
    <citation type="journal article" date="2018" name="Mol. Plant">
        <title>The genome of Artemisia annua provides insight into the evolution of Asteraceae family and artemisinin biosynthesis.</title>
        <authorList>
            <person name="Shen Q."/>
            <person name="Zhang L."/>
            <person name="Liao Z."/>
            <person name="Wang S."/>
            <person name="Yan T."/>
            <person name="Shi P."/>
            <person name="Liu M."/>
            <person name="Fu X."/>
            <person name="Pan Q."/>
            <person name="Wang Y."/>
            <person name="Lv Z."/>
            <person name="Lu X."/>
            <person name="Zhang F."/>
            <person name="Jiang W."/>
            <person name="Ma Y."/>
            <person name="Chen M."/>
            <person name="Hao X."/>
            <person name="Li L."/>
            <person name="Tang Y."/>
            <person name="Lv G."/>
            <person name="Zhou Y."/>
            <person name="Sun X."/>
            <person name="Brodelius P.E."/>
            <person name="Rose J.K.C."/>
            <person name="Tang K."/>
        </authorList>
    </citation>
    <scope>NUCLEOTIDE SEQUENCE [LARGE SCALE GENOMIC DNA]</scope>
    <source>
        <strain evidence="7">cv. Huhao1</strain>
        <tissue evidence="6">Leaf</tissue>
    </source>
</reference>
<keyword evidence="3" id="KW-0539">Nucleus</keyword>
<dbReference type="Gene3D" id="2.40.100.10">
    <property type="entry name" value="Cyclophilin-like"/>
    <property type="match status" value="1"/>
</dbReference>
<evidence type="ECO:0000256" key="2">
    <source>
        <dbReference type="ARBA" id="ARBA00023186"/>
    </source>
</evidence>
<keyword evidence="6" id="KW-0413">Isomerase</keyword>
<keyword evidence="7" id="KW-1185">Reference proteome</keyword>
<dbReference type="SUPFAM" id="SSF50891">
    <property type="entry name" value="Cyclophilin-like"/>
    <property type="match status" value="1"/>
</dbReference>
<feature type="region of interest" description="Disordered" evidence="4">
    <location>
        <begin position="181"/>
        <end position="211"/>
    </location>
</feature>
<accession>A0A2U1NYU3</accession>
<gene>
    <name evidence="6" type="ORF">CTI12_AA214820</name>
</gene>
<dbReference type="PANTHER" id="PTHR45625:SF6">
    <property type="entry name" value="SPLICEOSOME-ASSOCIATED PROTEIN CWC27 HOMOLOG"/>
    <property type="match status" value="1"/>
</dbReference>
<feature type="compositionally biased region" description="Basic and acidic residues" evidence="4">
    <location>
        <begin position="304"/>
        <end position="330"/>
    </location>
</feature>
<dbReference type="FunFam" id="2.40.100.10:FF:000007">
    <property type="entry name" value="Peptidyl-prolyl cis-trans isomerase CWC27 homolog"/>
    <property type="match status" value="1"/>
</dbReference>
<dbReference type="Proteomes" id="UP000245207">
    <property type="component" value="Unassembled WGS sequence"/>
</dbReference>
<evidence type="ECO:0000256" key="3">
    <source>
        <dbReference type="ARBA" id="ARBA00023242"/>
    </source>
</evidence>
<evidence type="ECO:0000313" key="6">
    <source>
        <dbReference type="EMBL" id="PWA78637.1"/>
    </source>
</evidence>
<dbReference type="OrthoDB" id="442970at2759"/>
<protein>
    <submittedName>
        <fullName evidence="6">Cyclophilin-like peptidyl-prolyl cis-trans isomerase family protein</fullName>
    </submittedName>
</protein>
<dbReference type="PROSITE" id="PS00170">
    <property type="entry name" value="CSA_PPIASE_1"/>
    <property type="match status" value="1"/>
</dbReference>
<evidence type="ECO:0000259" key="5">
    <source>
        <dbReference type="PROSITE" id="PS50072"/>
    </source>
</evidence>
<dbReference type="Pfam" id="PF00160">
    <property type="entry name" value="Pro_isomerase"/>
    <property type="match status" value="1"/>
</dbReference>
<dbReference type="InterPro" id="IPR044666">
    <property type="entry name" value="Cyclophilin_A-like"/>
</dbReference>
<evidence type="ECO:0000313" key="7">
    <source>
        <dbReference type="Proteomes" id="UP000245207"/>
    </source>
</evidence>
<organism evidence="6 7">
    <name type="scientific">Artemisia annua</name>
    <name type="common">Sweet wormwood</name>
    <dbReference type="NCBI Taxonomy" id="35608"/>
    <lineage>
        <taxon>Eukaryota</taxon>
        <taxon>Viridiplantae</taxon>
        <taxon>Streptophyta</taxon>
        <taxon>Embryophyta</taxon>
        <taxon>Tracheophyta</taxon>
        <taxon>Spermatophyta</taxon>
        <taxon>Magnoliopsida</taxon>
        <taxon>eudicotyledons</taxon>
        <taxon>Gunneridae</taxon>
        <taxon>Pentapetalae</taxon>
        <taxon>asterids</taxon>
        <taxon>campanulids</taxon>
        <taxon>Asterales</taxon>
        <taxon>Asteraceae</taxon>
        <taxon>Asteroideae</taxon>
        <taxon>Anthemideae</taxon>
        <taxon>Artemisiinae</taxon>
        <taxon>Artemisia</taxon>
    </lineage>
</organism>
<dbReference type="CDD" id="cd01925">
    <property type="entry name" value="cyclophilin_CeCYP16-like"/>
    <property type="match status" value="1"/>
</dbReference>
<feature type="domain" description="PPIase cyclophilin-type" evidence="5">
    <location>
        <begin position="18"/>
        <end position="156"/>
    </location>
</feature>
<comment type="subcellular location">
    <subcellularLocation>
        <location evidence="1">Nucleus</location>
    </subcellularLocation>
</comment>
<dbReference type="PANTHER" id="PTHR45625">
    <property type="entry name" value="PEPTIDYL-PROLYL CIS-TRANS ISOMERASE-RELATED"/>
    <property type="match status" value="1"/>
</dbReference>
<feature type="region of interest" description="Disordered" evidence="4">
    <location>
        <begin position="269"/>
        <end position="291"/>
    </location>
</feature>
<dbReference type="AlphaFoldDB" id="A0A2U1NYU3"/>
<evidence type="ECO:0000256" key="4">
    <source>
        <dbReference type="SAM" id="MobiDB-lite"/>
    </source>
</evidence>
<name>A0A2U1NYU3_ARTAN</name>
<feature type="region of interest" description="Disordered" evidence="4">
    <location>
        <begin position="304"/>
        <end position="335"/>
    </location>
</feature>
<dbReference type="InterPro" id="IPR002130">
    <property type="entry name" value="Cyclophilin-type_PPIase_dom"/>
</dbReference>
<comment type="caution">
    <text evidence="6">The sequence shown here is derived from an EMBL/GenBank/DDBJ whole genome shotgun (WGS) entry which is preliminary data.</text>
</comment>